<dbReference type="InterPro" id="IPR036058">
    <property type="entry name" value="Kazal_dom_sf"/>
</dbReference>
<keyword evidence="3" id="KW-1185">Reference proteome</keyword>
<dbReference type="PROSITE" id="PS51465">
    <property type="entry name" value="KAZAL_2"/>
    <property type="match status" value="1"/>
</dbReference>
<dbReference type="Gene3D" id="3.30.60.30">
    <property type="match status" value="1"/>
</dbReference>
<evidence type="ECO:0000313" key="2">
    <source>
        <dbReference type="EMBL" id="KYN00103.1"/>
    </source>
</evidence>
<reference evidence="2 3" key="1">
    <citation type="submission" date="2016-03" db="EMBL/GenBank/DDBJ databases">
        <title>Cyphomyrmex costatus WGS genome.</title>
        <authorList>
            <person name="Nygaard S."/>
            <person name="Hu H."/>
            <person name="Boomsma J."/>
            <person name="Zhang G."/>
        </authorList>
    </citation>
    <scope>NUCLEOTIDE SEQUENCE [LARGE SCALE GENOMIC DNA]</scope>
    <source>
        <strain evidence="2">MS0001</strain>
        <tissue evidence="2">Whole body</tissue>
    </source>
</reference>
<dbReference type="EMBL" id="KQ977754">
    <property type="protein sequence ID" value="KYN00103.1"/>
    <property type="molecule type" value="Genomic_DNA"/>
</dbReference>
<feature type="domain" description="Kazal-like" evidence="1">
    <location>
        <begin position="31"/>
        <end position="77"/>
    </location>
</feature>
<dbReference type="AlphaFoldDB" id="A0A195CHC0"/>
<dbReference type="CDD" id="cd00104">
    <property type="entry name" value="KAZAL_FS"/>
    <property type="match status" value="1"/>
</dbReference>
<accession>A0A195CHC0</accession>
<dbReference type="SUPFAM" id="SSF100895">
    <property type="entry name" value="Kazal-type serine protease inhibitors"/>
    <property type="match status" value="1"/>
</dbReference>
<protein>
    <recommendedName>
        <fullName evidence="1">Kazal-like domain-containing protein</fullName>
    </recommendedName>
</protein>
<dbReference type="Proteomes" id="UP000078542">
    <property type="component" value="Unassembled WGS sequence"/>
</dbReference>
<gene>
    <name evidence="2" type="ORF">ALC62_09166</name>
</gene>
<dbReference type="InterPro" id="IPR002350">
    <property type="entry name" value="Kazal_dom"/>
</dbReference>
<evidence type="ECO:0000313" key="3">
    <source>
        <dbReference type="Proteomes" id="UP000078542"/>
    </source>
</evidence>
<name>A0A195CHC0_9HYME</name>
<sequence length="77" mass="8475">DALEIVQLYNSPMAYKQFNGQERELAFCICNEDFDKCMESCPTILMNDPTCGTDGVTYANVGELACAQCCGKGKILH</sequence>
<proteinExistence type="predicted"/>
<feature type="non-terminal residue" evidence="2">
    <location>
        <position position="1"/>
    </location>
</feature>
<organism evidence="2 3">
    <name type="scientific">Cyphomyrmex costatus</name>
    <dbReference type="NCBI Taxonomy" id="456900"/>
    <lineage>
        <taxon>Eukaryota</taxon>
        <taxon>Metazoa</taxon>
        <taxon>Ecdysozoa</taxon>
        <taxon>Arthropoda</taxon>
        <taxon>Hexapoda</taxon>
        <taxon>Insecta</taxon>
        <taxon>Pterygota</taxon>
        <taxon>Neoptera</taxon>
        <taxon>Endopterygota</taxon>
        <taxon>Hymenoptera</taxon>
        <taxon>Apocrita</taxon>
        <taxon>Aculeata</taxon>
        <taxon>Formicoidea</taxon>
        <taxon>Formicidae</taxon>
        <taxon>Myrmicinae</taxon>
        <taxon>Cyphomyrmex</taxon>
    </lineage>
</organism>
<dbReference type="Pfam" id="PF07648">
    <property type="entry name" value="Kazal_2"/>
    <property type="match status" value="1"/>
</dbReference>
<evidence type="ECO:0000259" key="1">
    <source>
        <dbReference type="PROSITE" id="PS51465"/>
    </source>
</evidence>